<dbReference type="Gene3D" id="3.30.1540.10">
    <property type="entry name" value="formyl-coa transferase, domain 3"/>
    <property type="match status" value="1"/>
</dbReference>
<dbReference type="Gene3D" id="3.40.50.10540">
    <property type="entry name" value="Crotonobetainyl-coa:carnitine coa-transferase, domain 1"/>
    <property type="match status" value="1"/>
</dbReference>
<dbReference type="SUPFAM" id="SSF89796">
    <property type="entry name" value="CoA-transferase family III (CaiB/BaiF)"/>
    <property type="match status" value="1"/>
</dbReference>
<keyword evidence="3" id="KW-1185">Reference proteome</keyword>
<keyword evidence="1 2" id="KW-0808">Transferase</keyword>
<evidence type="ECO:0000313" key="3">
    <source>
        <dbReference type="Proteomes" id="UP001595548"/>
    </source>
</evidence>
<dbReference type="GO" id="GO:0016740">
    <property type="term" value="F:transferase activity"/>
    <property type="evidence" value="ECO:0007669"/>
    <property type="project" value="UniProtKB-KW"/>
</dbReference>
<protein>
    <submittedName>
        <fullName evidence="2">CaiB/BaiF CoA transferase family protein</fullName>
    </submittedName>
</protein>
<dbReference type="EMBL" id="JBHRTL010000001">
    <property type="protein sequence ID" value="MFC3153684.1"/>
    <property type="molecule type" value="Genomic_DNA"/>
</dbReference>
<name>A0ABV7HLQ4_9GAMM</name>
<dbReference type="RefSeq" id="WP_382413565.1">
    <property type="nucleotide sequence ID" value="NZ_AP031500.1"/>
</dbReference>
<reference evidence="3" key="1">
    <citation type="journal article" date="2019" name="Int. J. Syst. Evol. Microbiol.">
        <title>The Global Catalogue of Microorganisms (GCM) 10K type strain sequencing project: providing services to taxonomists for standard genome sequencing and annotation.</title>
        <authorList>
            <consortium name="The Broad Institute Genomics Platform"/>
            <consortium name="The Broad Institute Genome Sequencing Center for Infectious Disease"/>
            <person name="Wu L."/>
            <person name="Ma J."/>
        </authorList>
    </citation>
    <scope>NUCLEOTIDE SEQUENCE [LARGE SCALE GENOMIC DNA]</scope>
    <source>
        <strain evidence="3">KCTC 52141</strain>
    </source>
</reference>
<dbReference type="InterPro" id="IPR003673">
    <property type="entry name" value="CoA-Trfase_fam_III"/>
</dbReference>
<proteinExistence type="predicted"/>
<sequence>MSQSDARPLAGIRVIEFGQLIAGPFAGCLLAYFGAEVIKVEPPGKGDPIRGWRAVENGTSFWWRSIGRNKKSITLDLKSERGRELAAELMTNADVIIENFRPGVMESWGLGPEQIKALNPALVYTRISGYGQTGPYASRPGFASVCEGISGFRYVNGHPGEAPVRPNLSIGDSIAGLHAAFGIVLALLGRANHSAGAGQVVDVALYESMFNLMEAVIPEYSGAGIVREPSGSTVTGIVPTNTYRCFDGKYVVIGGNGDSIFQRLMTAAGRPDMAADPRMADNSGRVQREEEIDRVLASWCAGKDSDEILSELDTARVPSGPIYSVADMFSDEHFKSRGLFERVDINGKPLDIPAMVPRLADTPGCTDWPGGEVGSHTATILQDLLGVTPEALALLRKDGVI</sequence>
<evidence type="ECO:0000313" key="2">
    <source>
        <dbReference type="EMBL" id="MFC3153684.1"/>
    </source>
</evidence>
<gene>
    <name evidence="2" type="ORF">ACFOEB_00585</name>
</gene>
<evidence type="ECO:0000256" key="1">
    <source>
        <dbReference type="ARBA" id="ARBA00022679"/>
    </source>
</evidence>
<comment type="caution">
    <text evidence="2">The sequence shown here is derived from an EMBL/GenBank/DDBJ whole genome shotgun (WGS) entry which is preliminary data.</text>
</comment>
<dbReference type="Proteomes" id="UP001595548">
    <property type="component" value="Unassembled WGS sequence"/>
</dbReference>
<organism evidence="2 3">
    <name type="scientific">Gilvimarinus japonicus</name>
    <dbReference type="NCBI Taxonomy" id="1796469"/>
    <lineage>
        <taxon>Bacteria</taxon>
        <taxon>Pseudomonadati</taxon>
        <taxon>Pseudomonadota</taxon>
        <taxon>Gammaproteobacteria</taxon>
        <taxon>Cellvibrionales</taxon>
        <taxon>Cellvibrionaceae</taxon>
        <taxon>Gilvimarinus</taxon>
    </lineage>
</organism>
<dbReference type="InterPro" id="IPR050509">
    <property type="entry name" value="CoA-transferase_III"/>
</dbReference>
<dbReference type="InterPro" id="IPR023606">
    <property type="entry name" value="CoA-Trfase_III_dom_1_sf"/>
</dbReference>
<dbReference type="PANTHER" id="PTHR48228">
    <property type="entry name" value="SUCCINYL-COA--D-CITRAMALATE COA-TRANSFERASE"/>
    <property type="match status" value="1"/>
</dbReference>
<accession>A0ABV7HLQ4</accession>
<dbReference type="PANTHER" id="PTHR48228:SF6">
    <property type="entry name" value="L-CARNITINE COA-TRANSFERASE"/>
    <property type="match status" value="1"/>
</dbReference>
<dbReference type="InterPro" id="IPR044855">
    <property type="entry name" value="CoA-Trfase_III_dom3_sf"/>
</dbReference>
<dbReference type="Pfam" id="PF02515">
    <property type="entry name" value="CoA_transf_3"/>
    <property type="match status" value="1"/>
</dbReference>